<organism evidence="2 3">
    <name type="scientific">Streptomyces broussonetiae</name>
    <dbReference type="NCBI Taxonomy" id="2686304"/>
    <lineage>
        <taxon>Bacteria</taxon>
        <taxon>Bacillati</taxon>
        <taxon>Actinomycetota</taxon>
        <taxon>Actinomycetes</taxon>
        <taxon>Kitasatosporales</taxon>
        <taxon>Streptomycetaceae</taxon>
        <taxon>Streptomyces</taxon>
    </lineage>
</organism>
<dbReference type="AlphaFoldDB" id="A0A6I6NDP5"/>
<reference evidence="2 3" key="1">
    <citation type="submission" date="2019-12" db="EMBL/GenBank/DDBJ databases">
        <title>Streptomyces sp. strain T44 isolated from rhizosphere soil of Broussonetia papyrifera.</title>
        <authorList>
            <person name="Mo P."/>
        </authorList>
    </citation>
    <scope>NUCLEOTIDE SEQUENCE [LARGE SCALE GENOMIC DNA]</scope>
    <source>
        <strain evidence="2 3">T44</strain>
    </source>
</reference>
<dbReference type="KEGG" id="sbro:GQF42_37035"/>
<dbReference type="EMBL" id="CP047020">
    <property type="protein sequence ID" value="QHA08130.1"/>
    <property type="molecule type" value="Genomic_DNA"/>
</dbReference>
<keyword evidence="1" id="KW-0472">Membrane</keyword>
<evidence type="ECO:0000313" key="2">
    <source>
        <dbReference type="EMBL" id="QHA08130.1"/>
    </source>
</evidence>
<name>A0A6I6NDP5_9ACTN</name>
<dbReference type="Proteomes" id="UP000436138">
    <property type="component" value="Chromosome"/>
</dbReference>
<dbReference type="RefSeq" id="WP_158927251.1">
    <property type="nucleotide sequence ID" value="NZ_CP047020.1"/>
</dbReference>
<evidence type="ECO:0000256" key="1">
    <source>
        <dbReference type="SAM" id="Phobius"/>
    </source>
</evidence>
<keyword evidence="1" id="KW-0812">Transmembrane</keyword>
<gene>
    <name evidence="2" type="ORF">GQF42_37035</name>
</gene>
<sequence>MAFVLLALLLDVAVSTVRGGAEAALLWIWAVFSGYVPFVFLLGRYAWRKTLR</sequence>
<keyword evidence="1" id="KW-1133">Transmembrane helix</keyword>
<protein>
    <submittedName>
        <fullName evidence="2">Uncharacterized protein</fullName>
    </submittedName>
</protein>
<proteinExistence type="predicted"/>
<feature type="transmembrane region" description="Helical" evidence="1">
    <location>
        <begin position="25"/>
        <end position="47"/>
    </location>
</feature>
<keyword evidence="3" id="KW-1185">Reference proteome</keyword>
<evidence type="ECO:0000313" key="3">
    <source>
        <dbReference type="Proteomes" id="UP000436138"/>
    </source>
</evidence>
<accession>A0A6I6NDP5</accession>